<sequence>MAKTRRRLVSAKGNDREILAIGVLPENLNGRTNRRKVIIEDQAPPQKQLARIRGKPNQQRASFGQFTDCPVALTGQGRPSLFRMTQIDLVGRKNFGRSDYILFINPVRPSQPQQSRSASGSPQPPSYAPSSNIAASALTGAPIPRQPCRKDSDPGGRPHQARVYETRSSRVVDDGSTPLQDQTQEQRQKASLSATATIGGAITAGQGGGFDLKGDEVGHEGRGLSDDDDDNAHRAVWVNHKIQYPMVSSQPDISLVNIQGDIVDTCPYNCPRFSTTHSSQGCKHRYLKSHGRAIGPYGRQGVKALNPGEGLQAAQMARVKAVVVALDNIFLPNMYYNSFKWKLSTQCKVI</sequence>
<dbReference type="EMBL" id="ML208849">
    <property type="protein sequence ID" value="TFK59999.1"/>
    <property type="molecule type" value="Genomic_DNA"/>
</dbReference>
<name>A0ACD3A3N9_9AGAR</name>
<evidence type="ECO:0000313" key="1">
    <source>
        <dbReference type="EMBL" id="TFK59999.1"/>
    </source>
</evidence>
<accession>A0ACD3A3N9</accession>
<gene>
    <name evidence="1" type="ORF">BDN72DRAFT_864701</name>
</gene>
<keyword evidence="2" id="KW-1185">Reference proteome</keyword>
<evidence type="ECO:0000313" key="2">
    <source>
        <dbReference type="Proteomes" id="UP000308600"/>
    </source>
</evidence>
<reference evidence="1 2" key="1">
    <citation type="journal article" date="2019" name="Nat. Ecol. Evol.">
        <title>Megaphylogeny resolves global patterns of mushroom evolution.</title>
        <authorList>
            <person name="Varga T."/>
            <person name="Krizsan K."/>
            <person name="Foldi C."/>
            <person name="Dima B."/>
            <person name="Sanchez-Garcia M."/>
            <person name="Sanchez-Ramirez S."/>
            <person name="Szollosi G.J."/>
            <person name="Szarkandi J.G."/>
            <person name="Papp V."/>
            <person name="Albert L."/>
            <person name="Andreopoulos W."/>
            <person name="Angelini C."/>
            <person name="Antonin V."/>
            <person name="Barry K.W."/>
            <person name="Bougher N.L."/>
            <person name="Buchanan P."/>
            <person name="Buyck B."/>
            <person name="Bense V."/>
            <person name="Catcheside P."/>
            <person name="Chovatia M."/>
            <person name="Cooper J."/>
            <person name="Damon W."/>
            <person name="Desjardin D."/>
            <person name="Finy P."/>
            <person name="Geml J."/>
            <person name="Haridas S."/>
            <person name="Hughes K."/>
            <person name="Justo A."/>
            <person name="Karasinski D."/>
            <person name="Kautmanova I."/>
            <person name="Kiss B."/>
            <person name="Kocsube S."/>
            <person name="Kotiranta H."/>
            <person name="LaButti K.M."/>
            <person name="Lechner B.E."/>
            <person name="Liimatainen K."/>
            <person name="Lipzen A."/>
            <person name="Lukacs Z."/>
            <person name="Mihaltcheva S."/>
            <person name="Morgado L.N."/>
            <person name="Niskanen T."/>
            <person name="Noordeloos M.E."/>
            <person name="Ohm R.A."/>
            <person name="Ortiz-Santana B."/>
            <person name="Ovrebo C."/>
            <person name="Racz N."/>
            <person name="Riley R."/>
            <person name="Savchenko A."/>
            <person name="Shiryaev A."/>
            <person name="Soop K."/>
            <person name="Spirin V."/>
            <person name="Szebenyi C."/>
            <person name="Tomsovsky M."/>
            <person name="Tulloss R.E."/>
            <person name="Uehling J."/>
            <person name="Grigoriev I.V."/>
            <person name="Vagvolgyi C."/>
            <person name="Papp T."/>
            <person name="Martin F.M."/>
            <person name="Miettinen O."/>
            <person name="Hibbett D.S."/>
            <person name="Nagy L.G."/>
        </authorList>
    </citation>
    <scope>NUCLEOTIDE SEQUENCE [LARGE SCALE GENOMIC DNA]</scope>
    <source>
        <strain evidence="1 2">NL-1719</strain>
    </source>
</reference>
<dbReference type="Proteomes" id="UP000308600">
    <property type="component" value="Unassembled WGS sequence"/>
</dbReference>
<protein>
    <submittedName>
        <fullName evidence="1">Uncharacterized protein</fullName>
    </submittedName>
</protein>
<organism evidence="1 2">
    <name type="scientific">Pluteus cervinus</name>
    <dbReference type="NCBI Taxonomy" id="181527"/>
    <lineage>
        <taxon>Eukaryota</taxon>
        <taxon>Fungi</taxon>
        <taxon>Dikarya</taxon>
        <taxon>Basidiomycota</taxon>
        <taxon>Agaricomycotina</taxon>
        <taxon>Agaricomycetes</taxon>
        <taxon>Agaricomycetidae</taxon>
        <taxon>Agaricales</taxon>
        <taxon>Pluteineae</taxon>
        <taxon>Pluteaceae</taxon>
        <taxon>Pluteus</taxon>
    </lineage>
</organism>
<proteinExistence type="predicted"/>